<dbReference type="Gene3D" id="3.90.226.10">
    <property type="entry name" value="2-enoyl-CoA Hydratase, Chain A, domain 1"/>
    <property type="match status" value="1"/>
</dbReference>
<dbReference type="EMBL" id="BARU01037696">
    <property type="protein sequence ID" value="GAH89468.1"/>
    <property type="molecule type" value="Genomic_DNA"/>
</dbReference>
<comment type="caution">
    <text evidence="2">The sequence shown here is derived from an EMBL/GenBank/DDBJ whole genome shotgun (WGS) entry which is preliminary data.</text>
</comment>
<dbReference type="AlphaFoldDB" id="X1L5R5"/>
<dbReference type="PROSITE" id="PS50989">
    <property type="entry name" value="COA_CT_CTER"/>
    <property type="match status" value="1"/>
</dbReference>
<evidence type="ECO:0000259" key="1">
    <source>
        <dbReference type="PROSITE" id="PS50989"/>
    </source>
</evidence>
<gene>
    <name evidence="2" type="ORF">S03H2_58686</name>
</gene>
<dbReference type="InterPro" id="IPR051047">
    <property type="entry name" value="AccD/PCCB"/>
</dbReference>
<dbReference type="SUPFAM" id="SSF52096">
    <property type="entry name" value="ClpP/crotonase"/>
    <property type="match status" value="1"/>
</dbReference>
<dbReference type="PANTHER" id="PTHR43842">
    <property type="entry name" value="PROPIONYL-COA CARBOXYLASE BETA CHAIN"/>
    <property type="match status" value="1"/>
</dbReference>
<feature type="domain" description="CoA carboxyltransferase C-terminal" evidence="1">
    <location>
        <begin position="1"/>
        <end position="73"/>
    </location>
</feature>
<proteinExistence type="predicted"/>
<dbReference type="InterPro" id="IPR029045">
    <property type="entry name" value="ClpP/crotonase-like_dom_sf"/>
</dbReference>
<name>X1L5R5_9ZZZZ</name>
<evidence type="ECO:0000313" key="2">
    <source>
        <dbReference type="EMBL" id="GAH89468.1"/>
    </source>
</evidence>
<sequence>DKAARFIRFCDAFNIPILTLVDVPGFLPGSAQEYGGIIRHGAKIAICLFRSYRSQNNFDSSKILWRGLSGNVQ</sequence>
<feature type="non-terminal residue" evidence="2">
    <location>
        <position position="1"/>
    </location>
</feature>
<reference evidence="2" key="1">
    <citation type="journal article" date="2014" name="Front. Microbiol.">
        <title>High frequency of phylogenetically diverse reductive dehalogenase-homologous genes in deep subseafloor sedimentary metagenomes.</title>
        <authorList>
            <person name="Kawai M."/>
            <person name="Futagami T."/>
            <person name="Toyoda A."/>
            <person name="Takaki Y."/>
            <person name="Nishi S."/>
            <person name="Hori S."/>
            <person name="Arai W."/>
            <person name="Tsubouchi T."/>
            <person name="Morono Y."/>
            <person name="Uchiyama I."/>
            <person name="Ito T."/>
            <person name="Fujiyama A."/>
            <person name="Inagaki F."/>
            <person name="Takami H."/>
        </authorList>
    </citation>
    <scope>NUCLEOTIDE SEQUENCE</scope>
    <source>
        <strain evidence="2">Expedition CK06-06</strain>
    </source>
</reference>
<dbReference type="GO" id="GO:0004658">
    <property type="term" value="F:propionyl-CoA carboxylase activity"/>
    <property type="evidence" value="ECO:0007669"/>
    <property type="project" value="TreeGrafter"/>
</dbReference>
<protein>
    <recommendedName>
        <fullName evidence="1">CoA carboxyltransferase C-terminal domain-containing protein</fullName>
    </recommendedName>
</protein>
<dbReference type="PANTHER" id="PTHR43842:SF2">
    <property type="entry name" value="PROPIONYL-COA CARBOXYLASE BETA CHAIN, MITOCHONDRIAL"/>
    <property type="match status" value="1"/>
</dbReference>
<dbReference type="InterPro" id="IPR011763">
    <property type="entry name" value="COA_CT_C"/>
</dbReference>
<accession>X1L5R5</accession>
<dbReference type="InterPro" id="IPR034733">
    <property type="entry name" value="AcCoA_carboxyl_beta"/>
</dbReference>
<dbReference type="Pfam" id="PF01039">
    <property type="entry name" value="Carboxyl_trans"/>
    <property type="match status" value="1"/>
</dbReference>
<organism evidence="2">
    <name type="scientific">marine sediment metagenome</name>
    <dbReference type="NCBI Taxonomy" id="412755"/>
    <lineage>
        <taxon>unclassified sequences</taxon>
        <taxon>metagenomes</taxon>
        <taxon>ecological metagenomes</taxon>
    </lineage>
</organism>